<dbReference type="InterPro" id="IPR012809">
    <property type="entry name" value="ECF_CbiQ"/>
</dbReference>
<evidence type="ECO:0000313" key="7">
    <source>
        <dbReference type="EMBL" id="GAE01411.1"/>
    </source>
</evidence>
<gene>
    <name evidence="7" type="ORF">CBO05C_1101</name>
</gene>
<feature type="transmembrane region" description="Helical" evidence="6">
    <location>
        <begin position="62"/>
        <end position="81"/>
    </location>
</feature>
<dbReference type="InterPro" id="IPR052770">
    <property type="entry name" value="Cobalt_transport_CbiQ"/>
</dbReference>
<dbReference type="NCBIfam" id="TIGR02454">
    <property type="entry name" value="ECF_T_CbiQ"/>
    <property type="match status" value="1"/>
</dbReference>
<dbReference type="EMBL" id="DF384213">
    <property type="protein sequence ID" value="GAE01411.1"/>
    <property type="molecule type" value="Genomic_DNA"/>
</dbReference>
<comment type="subcellular location">
    <subcellularLocation>
        <location evidence="1">Cell membrane</location>
        <topology evidence="1">Multi-pass membrane protein</topology>
    </subcellularLocation>
</comment>
<keyword evidence="4 6" id="KW-1133">Transmembrane helix</keyword>
<evidence type="ECO:0000256" key="6">
    <source>
        <dbReference type="SAM" id="Phobius"/>
    </source>
</evidence>
<reference evidence="7" key="1">
    <citation type="submission" date="2013-10" db="EMBL/GenBank/DDBJ databases">
        <title>Draft genome sequence of Clostridium botulinum type B strain Osaka05.</title>
        <authorList>
            <person name="Sakaguchi Y."/>
            <person name="Hosomi K."/>
            <person name="Uchiyama J."/>
            <person name="Ogura Y."/>
            <person name="Sakaguchi M."/>
            <person name="Kohda T."/>
            <person name="Mukamoto M."/>
            <person name="Misawa N."/>
            <person name="Matsuzaki S."/>
            <person name="Hayashi T."/>
            <person name="Kozaki S."/>
        </authorList>
    </citation>
    <scope>NUCLEOTIDE SEQUENCE</scope>
    <source>
        <strain evidence="7">Osaka05</strain>
    </source>
</reference>
<keyword evidence="3 6" id="KW-0812">Transmembrane</keyword>
<sequence>MLRTIMLLSKTSKLSNIHPLEKAILSIIPIVILGFTQNYIIVFCNILFFLFINLISRNNKKIFIKITLEVTVFAAISSITFVFDYGIVYTLTLILKSVSAGLCLSFLSLTTPIDDMLYCLGKKEYLKDICDIAKGMERFLVVINDEYNILYSSIKSRGGFDTFKLKIRNTGKMAALLFINTLSRWKIIKEGLDSRGYVGYMPYLDRDFDFSYIRFFSIFTYIILILLLVIFFK</sequence>
<dbReference type="PANTHER" id="PTHR43723:SF1">
    <property type="entry name" value="COBALT TRANSPORT PROTEIN CBIQ"/>
    <property type="match status" value="1"/>
</dbReference>
<dbReference type="GO" id="GO:0043190">
    <property type="term" value="C:ATP-binding cassette (ABC) transporter complex"/>
    <property type="evidence" value="ECO:0007669"/>
    <property type="project" value="InterPro"/>
</dbReference>
<feature type="transmembrane region" description="Helical" evidence="6">
    <location>
        <begin position="23"/>
        <end position="50"/>
    </location>
</feature>
<dbReference type="AlphaFoldDB" id="A0A0S6TZA9"/>
<evidence type="ECO:0000256" key="5">
    <source>
        <dbReference type="ARBA" id="ARBA00023136"/>
    </source>
</evidence>
<evidence type="ECO:0000256" key="1">
    <source>
        <dbReference type="ARBA" id="ARBA00004651"/>
    </source>
</evidence>
<dbReference type="Pfam" id="PF02361">
    <property type="entry name" value="CbiQ"/>
    <property type="match status" value="1"/>
</dbReference>
<dbReference type="InterPro" id="IPR003339">
    <property type="entry name" value="ABC/ECF_trnsptr_transmembrane"/>
</dbReference>
<keyword evidence="5 6" id="KW-0472">Membrane</keyword>
<evidence type="ECO:0000256" key="2">
    <source>
        <dbReference type="ARBA" id="ARBA00022475"/>
    </source>
</evidence>
<dbReference type="Proteomes" id="UP000054164">
    <property type="component" value="Unassembled WGS sequence"/>
</dbReference>
<accession>A0A0S6TZA9</accession>
<dbReference type="GO" id="GO:0006824">
    <property type="term" value="P:cobalt ion transport"/>
    <property type="evidence" value="ECO:0007669"/>
    <property type="project" value="InterPro"/>
</dbReference>
<dbReference type="PANTHER" id="PTHR43723">
    <property type="entry name" value="COBALT TRANSPORT PROTEIN CBIQ"/>
    <property type="match status" value="1"/>
</dbReference>
<proteinExistence type="predicted"/>
<keyword evidence="2" id="KW-1003">Cell membrane</keyword>
<feature type="transmembrane region" description="Helical" evidence="6">
    <location>
        <begin position="212"/>
        <end position="232"/>
    </location>
</feature>
<feature type="transmembrane region" description="Helical" evidence="6">
    <location>
        <begin position="87"/>
        <end position="107"/>
    </location>
</feature>
<protein>
    <submittedName>
        <fullName evidence="7">Cobalt ABC transporter permease CbiQ</fullName>
    </submittedName>
</protein>
<evidence type="ECO:0000256" key="3">
    <source>
        <dbReference type="ARBA" id="ARBA00022692"/>
    </source>
</evidence>
<organism evidence="7">
    <name type="scientific">Clostridium botulinum B str. Osaka05</name>
    <dbReference type="NCBI Taxonomy" id="1407017"/>
    <lineage>
        <taxon>Bacteria</taxon>
        <taxon>Bacillati</taxon>
        <taxon>Bacillota</taxon>
        <taxon>Clostridia</taxon>
        <taxon>Eubacteriales</taxon>
        <taxon>Clostridiaceae</taxon>
        <taxon>Clostridium</taxon>
    </lineage>
</organism>
<name>A0A0S6TZA9_CLOBO</name>
<dbReference type="CDD" id="cd16914">
    <property type="entry name" value="EcfT"/>
    <property type="match status" value="1"/>
</dbReference>
<dbReference type="HOGENOM" id="CLU_103668_0_0_9"/>
<evidence type="ECO:0000256" key="4">
    <source>
        <dbReference type="ARBA" id="ARBA00022989"/>
    </source>
</evidence>